<comment type="caution">
    <text evidence="1">The sequence shown here is derived from an EMBL/GenBank/DDBJ whole genome shotgun (WGS) entry which is preliminary data.</text>
</comment>
<organism evidence="1 2">
    <name type="scientific">Lepagella muris</name>
    <dbReference type="NCBI Taxonomy" id="3032870"/>
    <lineage>
        <taxon>Bacteria</taxon>
        <taxon>Pseudomonadati</taxon>
        <taxon>Bacteroidota</taxon>
        <taxon>Bacteroidia</taxon>
        <taxon>Bacteroidales</taxon>
        <taxon>Muribaculaceae</taxon>
        <taxon>Lepagella</taxon>
    </lineage>
</organism>
<dbReference type="EMBL" id="SRYB01000043">
    <property type="protein sequence ID" value="TGY76188.1"/>
    <property type="molecule type" value="Genomic_DNA"/>
</dbReference>
<dbReference type="Proteomes" id="UP000306319">
    <property type="component" value="Unassembled WGS sequence"/>
</dbReference>
<name>A0AC61RD53_9BACT</name>
<reference evidence="1" key="1">
    <citation type="submission" date="2019-04" db="EMBL/GenBank/DDBJ databases">
        <title>Microbes associate with the intestines of laboratory mice.</title>
        <authorList>
            <person name="Navarre W."/>
            <person name="Wong E."/>
            <person name="Huang K."/>
            <person name="Tropini C."/>
            <person name="Ng K."/>
            <person name="Yu B."/>
        </authorList>
    </citation>
    <scope>NUCLEOTIDE SEQUENCE</scope>
    <source>
        <strain evidence="1">NM04_E33</strain>
    </source>
</reference>
<proteinExistence type="predicted"/>
<keyword evidence="2" id="KW-1185">Reference proteome</keyword>
<sequence length="545" mass="60291">MSWCPAVSESRSQWINITDRIMIDSILRKAAVSLLGLAALSFPTSAEKLVILHTNDTHSSIEPAKDGMGGMLQLKAVVDSVRKAERNVLMVNAGDVVQGSLYFKYFRGEVEYPLLNMIGYDINILGNHEFDNGMKDLAEKYRTLKGARLSANYDFSGTYMDGIMQPYVIKKIGGKKIGFFGINIDPRSLISEKSIDVNFKDVIKTANETAAFLKNKKKCDLVVAVTHIGYVTSNDKPGDVNLAKSSRDIDIIIGGHSHTLIDPANPKKYPSLVDNAEGRPVRIVQTGKYGKYVGKLTVDLDGLKGIDGSKVDYELIPVTSRFPESDYDQRIISFLAPYKHVVDSVNSHVVSTSLYDMRNNSCGMANLTADFGLWYANHKADSLRQTGMDIPRVDMSIMNIGGIRQDMSAGDVTEGQILSTYPFSNHFVIMSIKGKDIIEAMRVAARKGGEAISGNTRVVTDGEGNFIRLVIDNTEMDPEKTYLVGTIDYVAEGNDDMVTLANHQKVWVDDREVSAPILEWFVNCRDLGLPIAPSQDCRFVKTVWL</sequence>
<protein>
    <submittedName>
        <fullName evidence="1">Bifunctional metallophosphatase/5'-nucleotidase</fullName>
    </submittedName>
</protein>
<gene>
    <name evidence="1" type="ORF">E5331_18600</name>
</gene>
<evidence type="ECO:0000313" key="2">
    <source>
        <dbReference type="Proteomes" id="UP000306319"/>
    </source>
</evidence>
<evidence type="ECO:0000313" key="1">
    <source>
        <dbReference type="EMBL" id="TGY76188.1"/>
    </source>
</evidence>
<accession>A0AC61RD53</accession>